<dbReference type="InterPro" id="IPR050707">
    <property type="entry name" value="HTH_MetabolicPath_Reg"/>
</dbReference>
<evidence type="ECO:0000256" key="1">
    <source>
        <dbReference type="ARBA" id="ARBA00023015"/>
    </source>
</evidence>
<dbReference type="Proteomes" id="UP001172756">
    <property type="component" value="Unassembled WGS sequence"/>
</dbReference>
<evidence type="ECO:0000259" key="4">
    <source>
        <dbReference type="PROSITE" id="PS51077"/>
    </source>
</evidence>
<protein>
    <submittedName>
        <fullName evidence="7">IclR family transcriptional regulator</fullName>
    </submittedName>
</protein>
<dbReference type="InterPro" id="IPR005471">
    <property type="entry name" value="Tscrpt_reg_IclR_N"/>
</dbReference>
<dbReference type="SMART" id="SM00346">
    <property type="entry name" value="HTH_ICLR"/>
    <property type="match status" value="1"/>
</dbReference>
<reference evidence="7" key="1">
    <citation type="submission" date="2023-06" db="EMBL/GenBank/DDBJ databases">
        <title>Sysu t00039.</title>
        <authorList>
            <person name="Gao L."/>
            <person name="Fang B.-Z."/>
            <person name="Li W.-J."/>
        </authorList>
    </citation>
    <scope>NUCLEOTIDE SEQUENCE</scope>
    <source>
        <strain evidence="7">SYSU T00039</strain>
    </source>
</reference>
<keyword evidence="3" id="KW-0804">Transcription</keyword>
<dbReference type="SUPFAM" id="SSF46785">
    <property type="entry name" value="Winged helix' DNA-binding domain"/>
    <property type="match status" value="1"/>
</dbReference>
<evidence type="ECO:0000313" key="7">
    <source>
        <dbReference type="EMBL" id="MDN4489123.1"/>
    </source>
</evidence>
<dbReference type="AlphaFoldDB" id="A0AAW7M9A4"/>
<dbReference type="EMBL" id="JAUHQB010000002">
    <property type="protein sequence ID" value="MDN4482601.1"/>
    <property type="molecule type" value="Genomic_DNA"/>
</dbReference>
<feature type="domain" description="IclR-ED" evidence="5">
    <location>
        <begin position="70"/>
        <end position="253"/>
    </location>
</feature>
<dbReference type="GO" id="GO:0003677">
    <property type="term" value="F:DNA binding"/>
    <property type="evidence" value="ECO:0007669"/>
    <property type="project" value="UniProtKB-KW"/>
</dbReference>
<dbReference type="GO" id="GO:0003700">
    <property type="term" value="F:DNA-binding transcription factor activity"/>
    <property type="evidence" value="ECO:0007669"/>
    <property type="project" value="TreeGrafter"/>
</dbReference>
<dbReference type="Pfam" id="PF01614">
    <property type="entry name" value="IclR_C"/>
    <property type="match status" value="1"/>
</dbReference>
<evidence type="ECO:0000256" key="3">
    <source>
        <dbReference type="ARBA" id="ARBA00023163"/>
    </source>
</evidence>
<dbReference type="Proteomes" id="UP001172737">
    <property type="component" value="Unassembled WGS sequence"/>
</dbReference>
<keyword evidence="8" id="KW-1185">Reference proteome</keyword>
<proteinExistence type="predicted"/>
<keyword evidence="2" id="KW-0238">DNA-binding</keyword>
<keyword evidence="1" id="KW-0805">Transcription regulation</keyword>
<evidence type="ECO:0000256" key="2">
    <source>
        <dbReference type="ARBA" id="ARBA00023125"/>
    </source>
</evidence>
<dbReference type="RefSeq" id="WP_301121812.1">
    <property type="nucleotide sequence ID" value="NZ_JAUHPX010000010.1"/>
</dbReference>
<organism evidence="7 8">
    <name type="scientific">Demequina lignilytica</name>
    <dbReference type="NCBI Taxonomy" id="3051663"/>
    <lineage>
        <taxon>Bacteria</taxon>
        <taxon>Bacillati</taxon>
        <taxon>Actinomycetota</taxon>
        <taxon>Actinomycetes</taxon>
        <taxon>Micrococcales</taxon>
        <taxon>Demequinaceae</taxon>
        <taxon>Demequina</taxon>
    </lineage>
</organism>
<dbReference type="PROSITE" id="PS51078">
    <property type="entry name" value="ICLR_ED"/>
    <property type="match status" value="1"/>
</dbReference>
<dbReference type="GO" id="GO:0045892">
    <property type="term" value="P:negative regulation of DNA-templated transcription"/>
    <property type="evidence" value="ECO:0007669"/>
    <property type="project" value="TreeGrafter"/>
</dbReference>
<accession>A0AAW7M9A4</accession>
<evidence type="ECO:0000259" key="5">
    <source>
        <dbReference type="PROSITE" id="PS51078"/>
    </source>
</evidence>
<dbReference type="PANTHER" id="PTHR30136:SF24">
    <property type="entry name" value="HTH-TYPE TRANSCRIPTIONAL REPRESSOR ALLR"/>
    <property type="match status" value="1"/>
</dbReference>
<dbReference type="Gene3D" id="3.30.450.40">
    <property type="match status" value="1"/>
</dbReference>
<dbReference type="PANTHER" id="PTHR30136">
    <property type="entry name" value="HELIX-TURN-HELIX TRANSCRIPTIONAL REGULATOR, ICLR FAMILY"/>
    <property type="match status" value="1"/>
</dbReference>
<dbReference type="InterPro" id="IPR014757">
    <property type="entry name" value="Tscrpt_reg_IclR_C"/>
</dbReference>
<dbReference type="InterPro" id="IPR036388">
    <property type="entry name" value="WH-like_DNA-bd_sf"/>
</dbReference>
<dbReference type="Pfam" id="PF09339">
    <property type="entry name" value="HTH_IclR"/>
    <property type="match status" value="1"/>
</dbReference>
<evidence type="ECO:0000313" key="9">
    <source>
        <dbReference type="Proteomes" id="UP001172756"/>
    </source>
</evidence>
<dbReference type="EMBL" id="JAUHPX010000010">
    <property type="protein sequence ID" value="MDN4489123.1"/>
    <property type="molecule type" value="Genomic_DNA"/>
</dbReference>
<dbReference type="Gene3D" id="1.10.10.10">
    <property type="entry name" value="Winged helix-like DNA-binding domain superfamily/Winged helix DNA-binding domain"/>
    <property type="match status" value="1"/>
</dbReference>
<gene>
    <name evidence="6" type="ORF">QQ002_03495</name>
    <name evidence="7" type="ORF">QQX10_13190</name>
</gene>
<feature type="domain" description="HTH iclR-type" evidence="4">
    <location>
        <begin position="8"/>
        <end position="69"/>
    </location>
</feature>
<sequence>MARGSAGRSALSRHLRVLGAFGPLTGDLTLSEIAAAAALPLSTAHRLVAELAEEGLLEPVGDRRYRPGLRLWELATRTPGAAGLRELARPWMGVVHARLRQHIQLGVLSGHDVLFIERLSAPDAVVNATLIGARIALPLSSSGLVLLAHAPEALLDEVAAGHWSRPTARAIADARELRARVADARRDGYAVLDGAIHEASRGIAVPVIDSTGRVHAALGAVVPIDETPVRPAIELLTVAAAGIARSLEATAGGAAARPGRPLRPLLATSRATLAYFEELGVDTVLELRAHDD</sequence>
<evidence type="ECO:0000313" key="8">
    <source>
        <dbReference type="Proteomes" id="UP001172737"/>
    </source>
</evidence>
<dbReference type="SUPFAM" id="SSF55781">
    <property type="entry name" value="GAF domain-like"/>
    <property type="match status" value="1"/>
</dbReference>
<reference evidence="6 9" key="2">
    <citation type="submission" date="2023-06" db="EMBL/GenBank/DDBJ databases">
        <title>SYSU T0a273.</title>
        <authorList>
            <person name="Gao L."/>
            <person name="Fang B.-Z."/>
            <person name="Li W.-J."/>
        </authorList>
    </citation>
    <scope>NUCLEOTIDE SEQUENCE [LARGE SCALE GENOMIC DNA]</scope>
    <source>
        <strain evidence="6 9">SYSU T0a273</strain>
    </source>
</reference>
<name>A0AAW7M9A4_9MICO</name>
<dbReference type="PROSITE" id="PS51077">
    <property type="entry name" value="HTH_ICLR"/>
    <property type="match status" value="1"/>
</dbReference>
<evidence type="ECO:0000313" key="6">
    <source>
        <dbReference type="EMBL" id="MDN4482601.1"/>
    </source>
</evidence>
<comment type="caution">
    <text evidence="7">The sequence shown here is derived from an EMBL/GenBank/DDBJ whole genome shotgun (WGS) entry which is preliminary data.</text>
</comment>
<dbReference type="InterPro" id="IPR036390">
    <property type="entry name" value="WH_DNA-bd_sf"/>
</dbReference>
<dbReference type="InterPro" id="IPR029016">
    <property type="entry name" value="GAF-like_dom_sf"/>
</dbReference>